<dbReference type="GO" id="GO:0001508">
    <property type="term" value="P:action potential"/>
    <property type="evidence" value="ECO:0007669"/>
    <property type="project" value="TreeGrafter"/>
</dbReference>
<keyword evidence="4 12" id="KW-0812">Transmembrane</keyword>
<evidence type="ECO:0000256" key="6">
    <source>
        <dbReference type="ARBA" id="ARBA00022958"/>
    </source>
</evidence>
<keyword evidence="11" id="KW-0175">Coiled coil</keyword>
<keyword evidence="5" id="KW-0631">Potassium channel</keyword>
<keyword evidence="9 12" id="KW-0472">Membrane</keyword>
<evidence type="ECO:0000256" key="4">
    <source>
        <dbReference type="ARBA" id="ARBA00022692"/>
    </source>
</evidence>
<keyword evidence="8" id="KW-0406">Ion transport</keyword>
<name>A0A094JGJ1_9GAMM</name>
<sequence>MAHKYRWSIANEVISPFELAMMLLSFVSVILIILMTFVPLDKETKRLLFLIDTGICVIFLLHFFVGLFQAHDKKHYLKLHWVDFIASIPAIEPLRFARLFQILRVIRLIRMSRSLFAMLLKQRRQATLASLMVAMVTIIAFSSVLILLVENGIDGANIKSAEDAIWWSLVTISTVGYGDFYPVTTVGHVIGGVVIICGVSFFGVISGYMASLFVAPDEEENRESQRKEMREEIDVVLSRMEQNQQQMMNEIANLKLELATAQSSQAPTATSESKPNE</sequence>
<evidence type="ECO:0000256" key="3">
    <source>
        <dbReference type="ARBA" id="ARBA00022538"/>
    </source>
</evidence>
<evidence type="ECO:0000256" key="8">
    <source>
        <dbReference type="ARBA" id="ARBA00023065"/>
    </source>
</evidence>
<evidence type="ECO:0000256" key="1">
    <source>
        <dbReference type="ARBA" id="ARBA00004141"/>
    </source>
</evidence>
<organism evidence="14 15">
    <name type="scientific">Shewanella mangrovi</name>
    <dbReference type="NCBI Taxonomy" id="1515746"/>
    <lineage>
        <taxon>Bacteria</taxon>
        <taxon>Pseudomonadati</taxon>
        <taxon>Pseudomonadota</taxon>
        <taxon>Gammaproteobacteria</taxon>
        <taxon>Alteromonadales</taxon>
        <taxon>Shewanellaceae</taxon>
        <taxon>Shewanella</taxon>
    </lineage>
</organism>
<keyword evidence="6" id="KW-0630">Potassium</keyword>
<dbReference type="GO" id="GO:0005249">
    <property type="term" value="F:voltage-gated potassium channel activity"/>
    <property type="evidence" value="ECO:0007669"/>
    <property type="project" value="InterPro"/>
</dbReference>
<dbReference type="eggNOG" id="COG1226">
    <property type="taxonomic scope" value="Bacteria"/>
</dbReference>
<feature type="domain" description="Ion transport" evidence="13">
    <location>
        <begin position="16"/>
        <end position="214"/>
    </location>
</feature>
<dbReference type="EMBL" id="JPEO01000001">
    <property type="protein sequence ID" value="KFZ39070.1"/>
    <property type="molecule type" value="Genomic_DNA"/>
</dbReference>
<accession>A0A094JGJ1</accession>
<dbReference type="RefSeq" id="WP_037438918.1">
    <property type="nucleotide sequence ID" value="NZ_JPEO01000001.1"/>
</dbReference>
<keyword evidence="10" id="KW-0407">Ion channel</keyword>
<keyword evidence="2" id="KW-0813">Transport</keyword>
<feature type="transmembrane region" description="Helical" evidence="12">
    <location>
        <begin position="85"/>
        <end position="106"/>
    </location>
</feature>
<comment type="caution">
    <text evidence="14">The sequence shown here is derived from an EMBL/GenBank/DDBJ whole genome shotgun (WGS) entry which is preliminary data.</text>
</comment>
<dbReference type="InterPro" id="IPR028325">
    <property type="entry name" value="VG_K_chnl"/>
</dbReference>
<evidence type="ECO:0000256" key="7">
    <source>
        <dbReference type="ARBA" id="ARBA00022989"/>
    </source>
</evidence>
<proteinExistence type="predicted"/>
<keyword evidence="15" id="KW-1185">Reference proteome</keyword>
<dbReference type="GO" id="GO:0008076">
    <property type="term" value="C:voltage-gated potassium channel complex"/>
    <property type="evidence" value="ECO:0007669"/>
    <property type="project" value="InterPro"/>
</dbReference>
<feature type="transmembrane region" description="Helical" evidence="12">
    <location>
        <begin position="127"/>
        <end position="149"/>
    </location>
</feature>
<gene>
    <name evidence="14" type="ORF">HR45_01345</name>
</gene>
<keyword evidence="3" id="KW-0633">Potassium transport</keyword>
<dbReference type="PANTHER" id="PTHR11537:SF254">
    <property type="entry name" value="POTASSIUM VOLTAGE-GATED CHANNEL PROTEIN SHAB"/>
    <property type="match status" value="1"/>
</dbReference>
<keyword evidence="7 12" id="KW-1133">Transmembrane helix</keyword>
<evidence type="ECO:0000259" key="13">
    <source>
        <dbReference type="Pfam" id="PF00520"/>
    </source>
</evidence>
<protein>
    <submittedName>
        <fullName evidence="14">Ion transporter</fullName>
    </submittedName>
</protein>
<dbReference type="STRING" id="1515746.HR45_01345"/>
<evidence type="ECO:0000256" key="10">
    <source>
        <dbReference type="ARBA" id="ARBA00023303"/>
    </source>
</evidence>
<dbReference type="PANTHER" id="PTHR11537">
    <property type="entry name" value="VOLTAGE-GATED POTASSIUM CHANNEL"/>
    <property type="match status" value="1"/>
</dbReference>
<evidence type="ECO:0000256" key="5">
    <source>
        <dbReference type="ARBA" id="ARBA00022826"/>
    </source>
</evidence>
<evidence type="ECO:0000313" key="14">
    <source>
        <dbReference type="EMBL" id="KFZ39070.1"/>
    </source>
</evidence>
<dbReference type="SUPFAM" id="SSF81324">
    <property type="entry name" value="Voltage-gated potassium channels"/>
    <property type="match status" value="1"/>
</dbReference>
<evidence type="ECO:0000256" key="9">
    <source>
        <dbReference type="ARBA" id="ARBA00023136"/>
    </source>
</evidence>
<reference evidence="14 15" key="1">
    <citation type="submission" date="2014-06" db="EMBL/GenBank/DDBJ databases">
        <title>Shewanella sp. YQH10.</title>
        <authorList>
            <person name="Liu Y."/>
            <person name="Zeng R."/>
        </authorList>
    </citation>
    <scope>NUCLEOTIDE SEQUENCE [LARGE SCALE GENOMIC DNA]</scope>
    <source>
        <strain evidence="14 15">YQH10</strain>
    </source>
</reference>
<evidence type="ECO:0000313" key="15">
    <source>
        <dbReference type="Proteomes" id="UP000029264"/>
    </source>
</evidence>
<dbReference type="AlphaFoldDB" id="A0A094JGJ1"/>
<feature type="transmembrane region" description="Helical" evidence="12">
    <location>
        <begin position="189"/>
        <end position="215"/>
    </location>
</feature>
<dbReference type="Proteomes" id="UP000029264">
    <property type="component" value="Unassembled WGS sequence"/>
</dbReference>
<feature type="transmembrane region" description="Helical" evidence="12">
    <location>
        <begin position="47"/>
        <end position="65"/>
    </location>
</feature>
<evidence type="ECO:0000256" key="11">
    <source>
        <dbReference type="SAM" id="Coils"/>
    </source>
</evidence>
<evidence type="ECO:0000256" key="2">
    <source>
        <dbReference type="ARBA" id="ARBA00022448"/>
    </source>
</evidence>
<evidence type="ECO:0000256" key="12">
    <source>
        <dbReference type="SAM" id="Phobius"/>
    </source>
</evidence>
<feature type="transmembrane region" description="Helical" evidence="12">
    <location>
        <begin position="20"/>
        <end position="40"/>
    </location>
</feature>
<dbReference type="Gene3D" id="1.10.287.70">
    <property type="match status" value="1"/>
</dbReference>
<dbReference type="Pfam" id="PF00520">
    <property type="entry name" value="Ion_trans"/>
    <property type="match status" value="1"/>
</dbReference>
<dbReference type="InterPro" id="IPR005821">
    <property type="entry name" value="Ion_trans_dom"/>
</dbReference>
<comment type="subcellular location">
    <subcellularLocation>
        <location evidence="1">Membrane</location>
        <topology evidence="1">Multi-pass membrane protein</topology>
    </subcellularLocation>
</comment>
<feature type="coiled-coil region" evidence="11">
    <location>
        <begin position="226"/>
        <end position="264"/>
    </location>
</feature>
<dbReference type="OrthoDB" id="9799090at2"/>